<dbReference type="Pfam" id="PF22936">
    <property type="entry name" value="Pol_BBD"/>
    <property type="match status" value="1"/>
</dbReference>
<evidence type="ECO:0000313" key="3">
    <source>
        <dbReference type="EMBL" id="KAG6420009.1"/>
    </source>
</evidence>
<dbReference type="EMBL" id="PNBA02000006">
    <property type="protein sequence ID" value="KAG6420009.1"/>
    <property type="molecule type" value="Genomic_DNA"/>
</dbReference>
<accession>A0A8X8XW98</accession>
<evidence type="ECO:0000313" key="4">
    <source>
        <dbReference type="Proteomes" id="UP000298416"/>
    </source>
</evidence>
<dbReference type="GO" id="GO:0003676">
    <property type="term" value="F:nucleic acid binding"/>
    <property type="evidence" value="ECO:0007669"/>
    <property type="project" value="InterPro"/>
</dbReference>
<dbReference type="GO" id="GO:0008270">
    <property type="term" value="F:zinc ion binding"/>
    <property type="evidence" value="ECO:0007669"/>
    <property type="project" value="InterPro"/>
</dbReference>
<comment type="caution">
    <text evidence="3">The sequence shown here is derived from an EMBL/GenBank/DDBJ whole genome shotgun (WGS) entry which is preliminary data.</text>
</comment>
<reference evidence="3" key="1">
    <citation type="submission" date="2018-01" db="EMBL/GenBank/DDBJ databases">
        <authorList>
            <person name="Mao J.F."/>
        </authorList>
    </citation>
    <scope>NUCLEOTIDE SEQUENCE</scope>
    <source>
        <strain evidence="3">Huo1</strain>
        <tissue evidence="3">Leaf</tissue>
    </source>
</reference>
<dbReference type="PANTHER" id="PTHR47592">
    <property type="entry name" value="PBF68 PROTEIN"/>
    <property type="match status" value="1"/>
</dbReference>
<feature type="compositionally biased region" description="Acidic residues" evidence="1">
    <location>
        <begin position="433"/>
        <end position="442"/>
    </location>
</feature>
<feature type="region of interest" description="Disordered" evidence="1">
    <location>
        <begin position="403"/>
        <end position="442"/>
    </location>
</feature>
<dbReference type="Proteomes" id="UP000298416">
    <property type="component" value="Unassembled WGS sequence"/>
</dbReference>
<organism evidence="3">
    <name type="scientific">Salvia splendens</name>
    <name type="common">Scarlet sage</name>
    <dbReference type="NCBI Taxonomy" id="180675"/>
    <lineage>
        <taxon>Eukaryota</taxon>
        <taxon>Viridiplantae</taxon>
        <taxon>Streptophyta</taxon>
        <taxon>Embryophyta</taxon>
        <taxon>Tracheophyta</taxon>
        <taxon>Spermatophyta</taxon>
        <taxon>Magnoliopsida</taxon>
        <taxon>eudicotyledons</taxon>
        <taxon>Gunneridae</taxon>
        <taxon>Pentapetalae</taxon>
        <taxon>asterids</taxon>
        <taxon>lamiids</taxon>
        <taxon>Lamiales</taxon>
        <taxon>Lamiaceae</taxon>
        <taxon>Nepetoideae</taxon>
        <taxon>Mentheae</taxon>
        <taxon>Salviinae</taxon>
        <taxon>Salvia</taxon>
        <taxon>Salvia subgen. Calosphace</taxon>
        <taxon>core Calosphace</taxon>
    </lineage>
</organism>
<proteinExistence type="predicted"/>
<sequence>MTITKTSIEKFDRNVNFSMWRLKMEAILIQDGCELALQGVEEKPSEMTLQEFAELDKRARSGIILNLAYEVLAEVAAETTAKGMWDSLKAIYMKKTMENRLYLKQKLYSLRMTEGTSIISHLDRFDSVIIDLENVDVKVSEEDQAILLLCSLPPSLKHFRDTMIYGKDTISYSSVKSALKSKEQIDRDITGESSSGQAEGLFVRGRPESKDFENRSKGKSKSKHANKKCNYCKKKGHIKADCFKLKNKEKNNINQNNNTGEASVAADESDGTVFIASANVVRSSDEWILDSGCSYHICPNRDCFSTYESYDGGYVLMGNNSPCKVVGKGAVQIKMFDGIIRTLTNVRHVPDLKRNLVSLGTLDAQGCRFSAEGGVLKITKGALIVMKACRSGNLYVLQGSTVTGKGGSEQSDVELEIDTSDSSQNSSTRGMDQENEIDPDLFEDERVEQEYSIARDRPRRDIRLPQRYVDVASYALTVAQETSITALSSEDYGSLFLAEMQVIYVEISDNKLFNGSNVSLKNMKMQTLNCRDILGDLSTPPSRQNLDHPKQPREPHFNLCQPRLAPSRLIMVIKCWRQDQRWWLLFMMMN</sequence>
<evidence type="ECO:0000259" key="2">
    <source>
        <dbReference type="Pfam" id="PF22936"/>
    </source>
</evidence>
<feature type="compositionally biased region" description="Polar residues" evidence="1">
    <location>
        <begin position="420"/>
        <end position="430"/>
    </location>
</feature>
<keyword evidence="4" id="KW-1185">Reference proteome</keyword>
<dbReference type="InterPro" id="IPR054722">
    <property type="entry name" value="PolX-like_BBD"/>
</dbReference>
<dbReference type="InterPro" id="IPR036875">
    <property type="entry name" value="Znf_CCHC_sf"/>
</dbReference>
<dbReference type="PANTHER" id="PTHR47592:SF27">
    <property type="entry name" value="OS08G0421700 PROTEIN"/>
    <property type="match status" value="1"/>
</dbReference>
<gene>
    <name evidence="3" type="ORF">SASPL_116523</name>
</gene>
<feature type="region of interest" description="Disordered" evidence="1">
    <location>
        <begin position="183"/>
        <end position="223"/>
    </location>
</feature>
<dbReference type="Gene3D" id="4.10.60.10">
    <property type="entry name" value="Zinc finger, CCHC-type"/>
    <property type="match status" value="1"/>
</dbReference>
<protein>
    <recommendedName>
        <fullName evidence="2">Retrovirus-related Pol polyprotein from transposon TNT 1-94-like beta-barrel domain-containing protein</fullName>
    </recommendedName>
</protein>
<reference evidence="3" key="2">
    <citation type="submission" date="2020-08" db="EMBL/GenBank/DDBJ databases">
        <title>Plant Genome Project.</title>
        <authorList>
            <person name="Zhang R.-G."/>
        </authorList>
    </citation>
    <scope>NUCLEOTIDE SEQUENCE</scope>
    <source>
        <strain evidence="3">Huo1</strain>
        <tissue evidence="3">Leaf</tissue>
    </source>
</reference>
<dbReference type="SUPFAM" id="SSF57756">
    <property type="entry name" value="Retrovirus zinc finger-like domains"/>
    <property type="match status" value="1"/>
</dbReference>
<dbReference type="Pfam" id="PF14223">
    <property type="entry name" value="Retrotran_gag_2"/>
    <property type="match status" value="1"/>
</dbReference>
<feature type="domain" description="Retrovirus-related Pol polyprotein from transposon TNT 1-94-like beta-barrel" evidence="2">
    <location>
        <begin position="287"/>
        <end position="367"/>
    </location>
</feature>
<feature type="compositionally biased region" description="Basic and acidic residues" evidence="1">
    <location>
        <begin position="205"/>
        <end position="216"/>
    </location>
</feature>
<name>A0A8X8XW98_SALSN</name>
<evidence type="ECO:0000256" key="1">
    <source>
        <dbReference type="SAM" id="MobiDB-lite"/>
    </source>
</evidence>
<dbReference type="AlphaFoldDB" id="A0A8X8XW98"/>